<dbReference type="OrthoDB" id="5289726at2"/>
<dbReference type="PANTHER" id="PTHR43397:SF1">
    <property type="entry name" value="ERGOTHIONEINE BIOSYNTHESIS PROTEIN 1"/>
    <property type="match status" value="1"/>
</dbReference>
<keyword evidence="2 4" id="KW-0808">Transferase</keyword>
<dbReference type="PIRSF" id="PIRSF018005">
    <property type="entry name" value="UCP018005"/>
    <property type="match status" value="1"/>
</dbReference>
<evidence type="ECO:0000313" key="5">
    <source>
        <dbReference type="Proteomes" id="UP000290545"/>
    </source>
</evidence>
<accession>A0A4Q1DC02</accession>
<dbReference type="Gene3D" id="3.40.50.150">
    <property type="entry name" value="Vaccinia Virus protein VP39"/>
    <property type="match status" value="1"/>
</dbReference>
<evidence type="ECO:0000256" key="1">
    <source>
        <dbReference type="ARBA" id="ARBA00022603"/>
    </source>
</evidence>
<name>A0A4Q1DC02_9BACT</name>
<reference evidence="4 5" key="1">
    <citation type="submission" date="2019-01" db="EMBL/GenBank/DDBJ databases">
        <title>Filimonas sp. strain TTM-71.</title>
        <authorList>
            <person name="Chen W.-M."/>
        </authorList>
    </citation>
    <scope>NUCLEOTIDE SEQUENCE [LARGE SCALE GENOMIC DNA]</scope>
    <source>
        <strain evidence="4 5">TTM-71</strain>
    </source>
</reference>
<evidence type="ECO:0000313" key="4">
    <source>
        <dbReference type="EMBL" id="RXK86133.1"/>
    </source>
</evidence>
<dbReference type="InterPro" id="IPR019257">
    <property type="entry name" value="MeTrfase_dom"/>
</dbReference>
<sequence length="330" mass="37714">MHTTTLSTAANGAIITDHRHQFLTDVIEGLSSSPKCLHSKYFYDEQGDKLFQQIMQCPEYYPTRCEMEIIRQQREEIIGSVLKYLPQFDVVELGAGDASKSIHLLQTVCNTLPDFTYYPIDISWNIIQDLEKRLPEALPGLRIHGLHGEYLEMLQQTTELSHRNKLVLFMGGNIGNFDARTAVNFCRELRRTMRPGDLLLIGFDLKKHPQVILDAYNDKQGLTRDFNINLLHRINRELDADFDPMLFHHYPTYDPATGACKSYLVSLEKQKVCIGKEATITFEKDECIFMEVAQKYSPEEIQRLAFTAGFSPVGSFVDASGCFADCLWRG</sequence>
<feature type="domain" description="Histidine-specific methyltransferase SAM-dependent" evidence="3">
    <location>
        <begin position="24"/>
        <end position="329"/>
    </location>
</feature>
<gene>
    <name evidence="4" type="ORF">ESB13_04800</name>
</gene>
<dbReference type="Proteomes" id="UP000290545">
    <property type="component" value="Unassembled WGS sequence"/>
</dbReference>
<evidence type="ECO:0000256" key="2">
    <source>
        <dbReference type="ARBA" id="ARBA00022679"/>
    </source>
</evidence>
<organism evidence="4 5">
    <name type="scientific">Filimonas effusa</name>
    <dbReference type="NCBI Taxonomy" id="2508721"/>
    <lineage>
        <taxon>Bacteria</taxon>
        <taxon>Pseudomonadati</taxon>
        <taxon>Bacteroidota</taxon>
        <taxon>Chitinophagia</taxon>
        <taxon>Chitinophagales</taxon>
        <taxon>Chitinophagaceae</taxon>
        <taxon>Filimonas</taxon>
    </lineage>
</organism>
<protein>
    <submittedName>
        <fullName evidence="4">L-histidine N(Alpha)-methyltransferase</fullName>
    </submittedName>
</protein>
<dbReference type="InterPro" id="IPR017804">
    <property type="entry name" value="MeTrfase_EgtD-like"/>
</dbReference>
<dbReference type="InterPro" id="IPR029063">
    <property type="entry name" value="SAM-dependent_MTases_sf"/>
</dbReference>
<dbReference type="SUPFAM" id="SSF53335">
    <property type="entry name" value="S-adenosyl-L-methionine-dependent methyltransferases"/>
    <property type="match status" value="1"/>
</dbReference>
<evidence type="ECO:0000259" key="3">
    <source>
        <dbReference type="Pfam" id="PF10017"/>
    </source>
</evidence>
<dbReference type="EMBL" id="SDHZ01000001">
    <property type="protein sequence ID" value="RXK86133.1"/>
    <property type="molecule type" value="Genomic_DNA"/>
</dbReference>
<keyword evidence="5" id="KW-1185">Reference proteome</keyword>
<proteinExistence type="predicted"/>
<comment type="caution">
    <text evidence="4">The sequence shown here is derived from an EMBL/GenBank/DDBJ whole genome shotgun (WGS) entry which is preliminary data.</text>
</comment>
<dbReference type="AlphaFoldDB" id="A0A4Q1DC02"/>
<dbReference type="InterPro" id="IPR051128">
    <property type="entry name" value="EgtD_Methyltrsf_superfamily"/>
</dbReference>
<dbReference type="Pfam" id="PF10017">
    <property type="entry name" value="Methyltransf_33"/>
    <property type="match status" value="1"/>
</dbReference>
<keyword evidence="1 4" id="KW-0489">Methyltransferase</keyword>
<dbReference type="RefSeq" id="WP_129001883.1">
    <property type="nucleotide sequence ID" value="NZ_SDHZ01000001.1"/>
</dbReference>
<dbReference type="PANTHER" id="PTHR43397">
    <property type="entry name" value="ERGOTHIONEINE BIOSYNTHESIS PROTEIN 1"/>
    <property type="match status" value="1"/>
</dbReference>
<dbReference type="GO" id="GO:0032259">
    <property type="term" value="P:methylation"/>
    <property type="evidence" value="ECO:0007669"/>
    <property type="project" value="UniProtKB-KW"/>
</dbReference>
<dbReference type="GO" id="GO:0008168">
    <property type="term" value="F:methyltransferase activity"/>
    <property type="evidence" value="ECO:0007669"/>
    <property type="project" value="UniProtKB-KW"/>
</dbReference>